<comment type="caution">
    <text evidence="2">The sequence shown here is derived from an EMBL/GenBank/DDBJ whole genome shotgun (WGS) entry which is preliminary data.</text>
</comment>
<organism evidence="2 3">
    <name type="scientific">Natribaculum luteum</name>
    <dbReference type="NCBI Taxonomy" id="1586232"/>
    <lineage>
        <taxon>Archaea</taxon>
        <taxon>Methanobacteriati</taxon>
        <taxon>Methanobacteriota</taxon>
        <taxon>Stenosarchaea group</taxon>
        <taxon>Halobacteria</taxon>
        <taxon>Halobacteriales</taxon>
        <taxon>Natrialbaceae</taxon>
        <taxon>Natribaculum</taxon>
    </lineage>
</organism>
<dbReference type="SUPFAM" id="SSF49464">
    <property type="entry name" value="Carboxypeptidase regulatory domain-like"/>
    <property type="match status" value="1"/>
</dbReference>
<reference evidence="2 3" key="1">
    <citation type="journal article" date="2014" name="Int. J. Syst. Evol. Microbiol.">
        <title>Complete genome sequence of Corynebacterium casei LMG S-19264T (=DSM 44701T), isolated from a smear-ripened cheese.</title>
        <authorList>
            <consortium name="US DOE Joint Genome Institute (JGI-PGF)"/>
            <person name="Walter F."/>
            <person name="Albersmeier A."/>
            <person name="Kalinowski J."/>
            <person name="Ruckert C."/>
        </authorList>
    </citation>
    <scope>NUCLEOTIDE SEQUENCE [LARGE SCALE GENOMIC DNA]</scope>
    <source>
        <strain evidence="2 3">IBRC-M 10912</strain>
    </source>
</reference>
<evidence type="ECO:0000313" key="2">
    <source>
        <dbReference type="EMBL" id="MFC4245799.1"/>
    </source>
</evidence>
<evidence type="ECO:0000313" key="3">
    <source>
        <dbReference type="Proteomes" id="UP001595821"/>
    </source>
</evidence>
<name>A0ABD5NVY7_9EURY</name>
<dbReference type="RefSeq" id="WP_246968850.1">
    <property type="nucleotide sequence ID" value="NZ_CP095397.1"/>
</dbReference>
<sequence length="390" mass="40567">MSKLPLVLAVLVSLVIVPGAVAADVTGTVTVADGSADGDAVTVAPLDDGFQTVADPVETTVGNGSFSYEPVDNASMYYIRLEHDDTFHYALVSEGDSPTFTLNQTVSGELVDENGSPVSNATINVTSQSGPPVDQVNASDDGTFTVGPLQPNREYPLRIQANGAVYNRTLTTGNDTEDVTFELPTPTSDRDVLSLGGGQPANHYLQVGPTNNGTGLFVIDVLSMENGADRPYVGDVDVNVPTDAEVVTAMVGNQRAPVEQANGTATVDASIGEGETTEVAVFYRLEGRTVEKTVDHDVEQFAVAFAEYDLSQIESSDNLVEGDAPIPILTNDAPLEAGDQISVTVDSDGGDTMSGNESVGGSQSDDLPLGLLAAGFLAVVVGGLAAYRYL</sequence>
<keyword evidence="1" id="KW-1133">Transmembrane helix</keyword>
<dbReference type="Proteomes" id="UP001595821">
    <property type="component" value="Unassembled WGS sequence"/>
</dbReference>
<dbReference type="Pfam" id="PF13620">
    <property type="entry name" value="CarboxypepD_reg"/>
    <property type="match status" value="1"/>
</dbReference>
<proteinExistence type="predicted"/>
<keyword evidence="1" id="KW-0812">Transmembrane</keyword>
<dbReference type="EMBL" id="JBHSDJ010000003">
    <property type="protein sequence ID" value="MFC4245799.1"/>
    <property type="molecule type" value="Genomic_DNA"/>
</dbReference>
<evidence type="ECO:0000256" key="1">
    <source>
        <dbReference type="SAM" id="Phobius"/>
    </source>
</evidence>
<dbReference type="GeneID" id="71855248"/>
<feature type="transmembrane region" description="Helical" evidence="1">
    <location>
        <begin position="367"/>
        <end position="387"/>
    </location>
</feature>
<dbReference type="AlphaFoldDB" id="A0ABD5NVY7"/>
<keyword evidence="1" id="KW-0472">Membrane</keyword>
<protein>
    <submittedName>
        <fullName evidence="2">Carboxypeptidase-like regulatory domain-containing protein</fullName>
    </submittedName>
</protein>
<accession>A0ABD5NVY7</accession>
<dbReference type="Gene3D" id="2.60.40.1120">
    <property type="entry name" value="Carboxypeptidase-like, regulatory domain"/>
    <property type="match status" value="1"/>
</dbReference>
<dbReference type="InterPro" id="IPR008969">
    <property type="entry name" value="CarboxyPept-like_regulatory"/>
</dbReference>
<gene>
    <name evidence="2" type="ORF">ACFOZ7_02065</name>
</gene>